<name>A0A163XD26_9BRAD</name>
<keyword evidence="1" id="KW-0472">Membrane</keyword>
<protein>
    <submittedName>
        <fullName evidence="2">Uncharacterized protein</fullName>
    </submittedName>
</protein>
<dbReference type="Proteomes" id="UP000076574">
    <property type="component" value="Unassembled WGS sequence"/>
</dbReference>
<feature type="transmembrane region" description="Helical" evidence="1">
    <location>
        <begin position="31"/>
        <end position="51"/>
    </location>
</feature>
<organism evidence="2 3">
    <name type="scientific">Tardiphaga robiniae</name>
    <dbReference type="NCBI Taxonomy" id="943830"/>
    <lineage>
        <taxon>Bacteria</taxon>
        <taxon>Pseudomonadati</taxon>
        <taxon>Pseudomonadota</taxon>
        <taxon>Alphaproteobacteria</taxon>
        <taxon>Hyphomicrobiales</taxon>
        <taxon>Nitrobacteraceae</taxon>
        <taxon>Tardiphaga</taxon>
    </lineage>
</organism>
<evidence type="ECO:0000313" key="2">
    <source>
        <dbReference type="EMBL" id="KZD20746.1"/>
    </source>
</evidence>
<keyword evidence="1" id="KW-1133">Transmembrane helix</keyword>
<reference evidence="2 3" key="1">
    <citation type="submission" date="2016-03" db="EMBL/GenBank/DDBJ databases">
        <title>Microsymbionts genomes from the relict species Vavilovia formosa (Stev.) Fed.</title>
        <authorList>
            <person name="Kopat V."/>
            <person name="Chirak E."/>
            <person name="Kimeklis A."/>
            <person name="Andronov E."/>
        </authorList>
    </citation>
    <scope>NUCLEOTIDE SEQUENCE [LARGE SCALE GENOMIC DNA]</scope>
    <source>
        <strain evidence="2 3">Vaf07</strain>
    </source>
</reference>
<accession>A0A163XD26</accession>
<keyword evidence="1" id="KW-0812">Transmembrane</keyword>
<keyword evidence="3" id="KW-1185">Reference proteome</keyword>
<dbReference type="AlphaFoldDB" id="A0A163XD26"/>
<proteinExistence type="predicted"/>
<feature type="transmembrane region" description="Helical" evidence="1">
    <location>
        <begin position="88"/>
        <end position="105"/>
    </location>
</feature>
<evidence type="ECO:0000256" key="1">
    <source>
        <dbReference type="SAM" id="Phobius"/>
    </source>
</evidence>
<feature type="transmembrane region" description="Helical" evidence="1">
    <location>
        <begin position="63"/>
        <end position="82"/>
    </location>
</feature>
<comment type="caution">
    <text evidence="2">The sequence shown here is derived from an EMBL/GenBank/DDBJ whole genome shotgun (WGS) entry which is preliminary data.</text>
</comment>
<gene>
    <name evidence="2" type="ORF">A4A58_18675</name>
</gene>
<sequence length="121" mass="13278">MLIWLIPPLLFFLVGATVALLATKQAEPLVRWTIIGISSAILLTFFVLVKTNYGPYRAVSDGLYVWAGPHHVGLAFAFAIFYRLMTDGCAALLVGCIVGTLNSTLRQRQSPDHRDTRSGVD</sequence>
<dbReference type="EMBL" id="LVYV01000055">
    <property type="protein sequence ID" value="KZD20746.1"/>
    <property type="molecule type" value="Genomic_DNA"/>
</dbReference>
<evidence type="ECO:0000313" key="3">
    <source>
        <dbReference type="Proteomes" id="UP000076574"/>
    </source>
</evidence>